<dbReference type="GeneID" id="16997112"/>
<dbReference type="Proteomes" id="UP000007014">
    <property type="component" value="Chromosome 18"/>
</dbReference>
<sequence>MELEVRDPGGMLSLAEGKKKPSSAGHPSSEEEHLTKKMKKIGDRRAKISVRRDDDETVVAQTAQVLVIFALVSLNSGNKCTDFVSRDFNAAINISRCAVLETRPEELTQANFVEQPLRLEVYWAKLKTIAAGR</sequence>
<evidence type="ECO:0000313" key="3">
    <source>
        <dbReference type="Proteomes" id="UP000007014"/>
    </source>
</evidence>
<dbReference type="KEGG" id="cme:CYME_CMR094C"/>
<protein>
    <submittedName>
        <fullName evidence="2">Uncharacterized protein</fullName>
    </submittedName>
</protein>
<gene>
    <name evidence="2" type="ORF">CYME_CMR094C</name>
</gene>
<reference evidence="2 3" key="1">
    <citation type="journal article" date="2004" name="Nature">
        <title>Genome sequence of the ultrasmall unicellular red alga Cyanidioschyzon merolae 10D.</title>
        <authorList>
            <person name="Matsuzaki M."/>
            <person name="Misumi O."/>
            <person name="Shin-i T."/>
            <person name="Maruyama S."/>
            <person name="Takahara M."/>
            <person name="Miyagishima S."/>
            <person name="Mori T."/>
            <person name="Nishida K."/>
            <person name="Yagisawa F."/>
            <person name="Nishida K."/>
            <person name="Yoshida Y."/>
            <person name="Nishimura Y."/>
            <person name="Nakao S."/>
            <person name="Kobayashi T."/>
            <person name="Momoyama Y."/>
            <person name="Higashiyama T."/>
            <person name="Minoda A."/>
            <person name="Sano M."/>
            <person name="Nomoto H."/>
            <person name="Oishi K."/>
            <person name="Hayashi H."/>
            <person name="Ohta F."/>
            <person name="Nishizaka S."/>
            <person name="Haga S."/>
            <person name="Miura S."/>
            <person name="Morishita T."/>
            <person name="Kabeya Y."/>
            <person name="Terasawa K."/>
            <person name="Suzuki Y."/>
            <person name="Ishii Y."/>
            <person name="Asakawa S."/>
            <person name="Takano H."/>
            <person name="Ohta N."/>
            <person name="Kuroiwa H."/>
            <person name="Tanaka K."/>
            <person name="Shimizu N."/>
            <person name="Sugano S."/>
            <person name="Sato N."/>
            <person name="Nozaki H."/>
            <person name="Ogasawara N."/>
            <person name="Kohara Y."/>
            <person name="Kuroiwa T."/>
        </authorList>
    </citation>
    <scope>NUCLEOTIDE SEQUENCE [LARGE SCALE GENOMIC DNA]</scope>
    <source>
        <strain evidence="2 3">10D</strain>
    </source>
</reference>
<dbReference type="RefSeq" id="XP_005538399.1">
    <property type="nucleotide sequence ID" value="XM_005538342.1"/>
</dbReference>
<proteinExistence type="predicted"/>
<dbReference type="HOGENOM" id="CLU_2149424_0_0_1"/>
<dbReference type="AlphaFoldDB" id="M1VL39"/>
<evidence type="ECO:0000313" key="2">
    <source>
        <dbReference type="EMBL" id="BAM82363.1"/>
    </source>
</evidence>
<reference evidence="2 3" key="2">
    <citation type="journal article" date="2007" name="BMC Biol.">
        <title>A 100%-complete sequence reveals unusually simple genomic features in the hot-spring red alga Cyanidioschyzon merolae.</title>
        <authorList>
            <person name="Nozaki H."/>
            <person name="Takano H."/>
            <person name="Misumi O."/>
            <person name="Terasawa K."/>
            <person name="Matsuzaki M."/>
            <person name="Maruyama S."/>
            <person name="Nishida K."/>
            <person name="Yagisawa F."/>
            <person name="Yoshida Y."/>
            <person name="Fujiwara T."/>
            <person name="Takio S."/>
            <person name="Tamura K."/>
            <person name="Chung S.J."/>
            <person name="Nakamura S."/>
            <person name="Kuroiwa H."/>
            <person name="Tanaka K."/>
            <person name="Sato N."/>
            <person name="Kuroiwa T."/>
        </authorList>
    </citation>
    <scope>NUCLEOTIDE SEQUENCE [LARGE SCALE GENOMIC DNA]</scope>
    <source>
        <strain evidence="2 3">10D</strain>
    </source>
</reference>
<organism evidence="2 3">
    <name type="scientific">Cyanidioschyzon merolae (strain NIES-3377 / 10D)</name>
    <name type="common">Unicellular red alga</name>
    <dbReference type="NCBI Taxonomy" id="280699"/>
    <lineage>
        <taxon>Eukaryota</taxon>
        <taxon>Rhodophyta</taxon>
        <taxon>Bangiophyceae</taxon>
        <taxon>Cyanidiales</taxon>
        <taxon>Cyanidiaceae</taxon>
        <taxon>Cyanidioschyzon</taxon>
    </lineage>
</organism>
<feature type="compositionally biased region" description="Basic and acidic residues" evidence="1">
    <location>
        <begin position="28"/>
        <end position="38"/>
    </location>
</feature>
<name>M1VL39_CYAM1</name>
<dbReference type="Gramene" id="CMR094CT">
    <property type="protein sequence ID" value="CMR094CT"/>
    <property type="gene ID" value="CMR094C"/>
</dbReference>
<evidence type="ECO:0000256" key="1">
    <source>
        <dbReference type="SAM" id="MobiDB-lite"/>
    </source>
</evidence>
<accession>M1VL39</accession>
<feature type="region of interest" description="Disordered" evidence="1">
    <location>
        <begin position="1"/>
        <end position="38"/>
    </location>
</feature>
<keyword evidence="3" id="KW-1185">Reference proteome</keyword>
<dbReference type="EMBL" id="AP006500">
    <property type="protein sequence ID" value="BAM82363.1"/>
    <property type="molecule type" value="Genomic_DNA"/>
</dbReference>